<dbReference type="Proteomes" id="UP000823775">
    <property type="component" value="Unassembled WGS sequence"/>
</dbReference>
<accession>A0ABS8V2I3</accession>
<keyword evidence="2" id="KW-1185">Reference proteome</keyword>
<gene>
    <name evidence="1" type="ORF">HAX54_027375</name>
</gene>
<organism evidence="1 2">
    <name type="scientific">Datura stramonium</name>
    <name type="common">Jimsonweed</name>
    <name type="synonym">Common thornapple</name>
    <dbReference type="NCBI Taxonomy" id="4076"/>
    <lineage>
        <taxon>Eukaryota</taxon>
        <taxon>Viridiplantae</taxon>
        <taxon>Streptophyta</taxon>
        <taxon>Embryophyta</taxon>
        <taxon>Tracheophyta</taxon>
        <taxon>Spermatophyta</taxon>
        <taxon>Magnoliopsida</taxon>
        <taxon>eudicotyledons</taxon>
        <taxon>Gunneridae</taxon>
        <taxon>Pentapetalae</taxon>
        <taxon>asterids</taxon>
        <taxon>lamiids</taxon>
        <taxon>Solanales</taxon>
        <taxon>Solanaceae</taxon>
        <taxon>Solanoideae</taxon>
        <taxon>Datureae</taxon>
        <taxon>Datura</taxon>
    </lineage>
</organism>
<comment type="caution">
    <text evidence="1">The sequence shown here is derived from an EMBL/GenBank/DDBJ whole genome shotgun (WGS) entry which is preliminary data.</text>
</comment>
<evidence type="ECO:0000313" key="1">
    <source>
        <dbReference type="EMBL" id="MCD9641283.1"/>
    </source>
</evidence>
<protein>
    <submittedName>
        <fullName evidence="1">Uncharacterized protein</fullName>
    </submittedName>
</protein>
<sequence>MLATPAASNVGYTCSNFVIIKIYEFNNLPLFDDDINYDIVKGYILFKRVLSPTTTPRVSLTSLISVMREERTELEDPPGGLSFLEQELGGFWTRVEEDSGDSSEDESKISTWHGEEDDLLRHLLERRVFRTEDFSILMRKKEGVPDRRFKRRRDRGKGGEKV</sequence>
<name>A0ABS8V2I3_DATST</name>
<proteinExistence type="predicted"/>
<dbReference type="EMBL" id="JACEIK010003319">
    <property type="protein sequence ID" value="MCD9641283.1"/>
    <property type="molecule type" value="Genomic_DNA"/>
</dbReference>
<reference evidence="1 2" key="1">
    <citation type="journal article" date="2021" name="BMC Genomics">
        <title>Datura genome reveals duplications of psychoactive alkaloid biosynthetic genes and high mutation rate following tissue culture.</title>
        <authorList>
            <person name="Rajewski A."/>
            <person name="Carter-House D."/>
            <person name="Stajich J."/>
            <person name="Litt A."/>
        </authorList>
    </citation>
    <scope>NUCLEOTIDE SEQUENCE [LARGE SCALE GENOMIC DNA]</scope>
    <source>
        <strain evidence="1">AR-01</strain>
    </source>
</reference>
<evidence type="ECO:0000313" key="2">
    <source>
        <dbReference type="Proteomes" id="UP000823775"/>
    </source>
</evidence>